<dbReference type="RefSeq" id="WP_009128865.1">
    <property type="nucleotide sequence ID" value="NZ_JH992940.1"/>
</dbReference>
<dbReference type="GO" id="GO:0009279">
    <property type="term" value="C:cell outer membrane"/>
    <property type="evidence" value="ECO:0007669"/>
    <property type="project" value="UniProtKB-SubCell"/>
</dbReference>
<dbReference type="PROSITE" id="PS51257">
    <property type="entry name" value="PROKAR_LIPOPROTEIN"/>
    <property type="match status" value="1"/>
</dbReference>
<dbReference type="InterPro" id="IPR012944">
    <property type="entry name" value="SusD_RagB_dom"/>
</dbReference>
<evidence type="ECO:0000313" key="8">
    <source>
        <dbReference type="EMBL" id="EKU91581.1"/>
    </source>
</evidence>
<dbReference type="AlphaFoldDB" id="K9E6T7"/>
<evidence type="ECO:0000256" key="5">
    <source>
        <dbReference type="ARBA" id="ARBA00023237"/>
    </source>
</evidence>
<keyword evidence="9" id="KW-1185">Reference proteome</keyword>
<keyword evidence="5" id="KW-0998">Cell outer membrane</keyword>
<evidence type="ECO:0008006" key="10">
    <source>
        <dbReference type="Google" id="ProtNLM"/>
    </source>
</evidence>
<feature type="domain" description="RagB/SusD" evidence="6">
    <location>
        <begin position="337"/>
        <end position="600"/>
    </location>
</feature>
<dbReference type="InterPro" id="IPR011990">
    <property type="entry name" value="TPR-like_helical_dom_sf"/>
</dbReference>
<dbReference type="Pfam" id="PF14322">
    <property type="entry name" value="SusD-like_3"/>
    <property type="match status" value="1"/>
</dbReference>
<dbReference type="PATRIC" id="fig|742727.4.peg.1314"/>
<evidence type="ECO:0000256" key="4">
    <source>
        <dbReference type="ARBA" id="ARBA00023136"/>
    </source>
</evidence>
<dbReference type="eggNOG" id="COG0614">
    <property type="taxonomic scope" value="Bacteria"/>
</dbReference>
<dbReference type="SUPFAM" id="SSF48452">
    <property type="entry name" value="TPR-like"/>
    <property type="match status" value="1"/>
</dbReference>
<dbReference type="Pfam" id="PF07980">
    <property type="entry name" value="SusD_RagB"/>
    <property type="match status" value="1"/>
</dbReference>
<name>K9E6T7_9BACE</name>
<accession>K9E6T7</accession>
<reference evidence="8 9" key="1">
    <citation type="submission" date="2012-09" db="EMBL/GenBank/DDBJ databases">
        <title>The Genome Sequence of Bacteroides oleiciplenus YIT 12058.</title>
        <authorList>
            <consortium name="The Broad Institute Genome Sequencing Platform"/>
            <person name="Earl A."/>
            <person name="Ward D."/>
            <person name="Feldgarden M."/>
            <person name="Gevers D."/>
            <person name="Morotomi M."/>
            <person name="Walker B."/>
            <person name="Young S.K."/>
            <person name="Zeng Q."/>
            <person name="Gargeya S."/>
            <person name="Fitzgerald M."/>
            <person name="Haas B."/>
            <person name="Abouelleil A."/>
            <person name="Alvarado L."/>
            <person name="Arachchi H.M."/>
            <person name="Berlin A.M."/>
            <person name="Chapman S.B."/>
            <person name="Goldberg J."/>
            <person name="Griggs A."/>
            <person name="Gujja S."/>
            <person name="Hansen M."/>
            <person name="Howarth C."/>
            <person name="Imamovic A."/>
            <person name="Larimer J."/>
            <person name="McCowen C."/>
            <person name="Montmayeur A."/>
            <person name="Murphy C."/>
            <person name="Neiman D."/>
            <person name="Pearson M."/>
            <person name="Priest M."/>
            <person name="Roberts A."/>
            <person name="Saif S."/>
            <person name="Shea T."/>
            <person name="Sisk P."/>
            <person name="Sykes S."/>
            <person name="Wortman J."/>
            <person name="Nusbaum C."/>
            <person name="Birren B."/>
        </authorList>
    </citation>
    <scope>NUCLEOTIDE SEQUENCE [LARGE SCALE GENOMIC DNA]</scope>
    <source>
        <strain evidence="8 9">YIT 12058</strain>
    </source>
</reference>
<dbReference type="InterPro" id="IPR033985">
    <property type="entry name" value="SusD-like_N"/>
</dbReference>
<dbReference type="EMBL" id="ADLF01000005">
    <property type="protein sequence ID" value="EKU91581.1"/>
    <property type="molecule type" value="Genomic_DNA"/>
</dbReference>
<comment type="caution">
    <text evidence="8">The sequence shown here is derived from an EMBL/GenBank/DDBJ whole genome shotgun (WGS) entry which is preliminary data.</text>
</comment>
<evidence type="ECO:0000256" key="1">
    <source>
        <dbReference type="ARBA" id="ARBA00004442"/>
    </source>
</evidence>
<keyword evidence="4" id="KW-0472">Membrane</keyword>
<evidence type="ECO:0000256" key="3">
    <source>
        <dbReference type="ARBA" id="ARBA00022729"/>
    </source>
</evidence>
<dbReference type="HOGENOM" id="CLU_015553_0_3_10"/>
<comment type="similarity">
    <text evidence="2">Belongs to the SusD family.</text>
</comment>
<dbReference type="Gene3D" id="1.25.40.390">
    <property type="match status" value="1"/>
</dbReference>
<feature type="domain" description="SusD-like N-terminal" evidence="7">
    <location>
        <begin position="130"/>
        <end position="241"/>
    </location>
</feature>
<comment type="subcellular location">
    <subcellularLocation>
        <location evidence="1">Cell outer membrane</location>
    </subcellularLocation>
</comment>
<evidence type="ECO:0000256" key="2">
    <source>
        <dbReference type="ARBA" id="ARBA00006275"/>
    </source>
</evidence>
<sequence>MKLKFKYIGLLSACFLFILAGCEDLKFGNAFLEKPISTDVTIDTVFSSKKYAEQALAEVYHSLPDYLPTDGRLSWGTLETITDLGENTKAAGAQGYYNGTLTAIDNGQFPYRLDPAGTTEEAAACSPMYGIRKAWIYLENVDKVPDMSAQEKEVRKAEAALIIAFHYSQMLRHYGGMPWIDHAYKADDDMTCTRMTVKETVAKIDSIADATAKVLPWSVEEADEGRMTAAAALALKSRVRLFVASPLFNFATPFREGEASDKLYTWYGNYDASRWKDALDAGLAFLEANQAKGDYYRLVDTGNPRDDFAAAYFNRCNRECLIVSHRFVTYDANSKSFQQIKFGTSGVTGNYADMFEMADGTPFSWDNPVHRANPFFDDKGKSVRDIRMYETLIVNGDKWGARTAEVWLGGRESCEGSSVSSFQKNAYNGYGMRKFQRDLGTEMRKKFYSCPLLRLPEIYLNIAEAMNELGIATTPDKFGRTAYDYVKLVRNRVEMPGLDESIVTPGEKLREAILHERAVEFGFEEVRYFDINRWKRDDYLKAKLHRLRITKENDKLSYEVRYDMLHKRVYIERWDNRYFLIPIPQGEINKKYGLVQNPGWE</sequence>
<evidence type="ECO:0000313" key="9">
    <source>
        <dbReference type="Proteomes" id="UP000009872"/>
    </source>
</evidence>
<evidence type="ECO:0000259" key="6">
    <source>
        <dbReference type="Pfam" id="PF07980"/>
    </source>
</evidence>
<organism evidence="8 9">
    <name type="scientific">Bacteroides oleiciplenus YIT 12058</name>
    <dbReference type="NCBI Taxonomy" id="742727"/>
    <lineage>
        <taxon>Bacteria</taxon>
        <taxon>Pseudomonadati</taxon>
        <taxon>Bacteroidota</taxon>
        <taxon>Bacteroidia</taxon>
        <taxon>Bacteroidales</taxon>
        <taxon>Bacteroidaceae</taxon>
        <taxon>Bacteroides</taxon>
    </lineage>
</organism>
<dbReference type="Proteomes" id="UP000009872">
    <property type="component" value="Unassembled WGS sequence"/>
</dbReference>
<gene>
    <name evidence="8" type="ORF">HMPREF9447_01295</name>
</gene>
<evidence type="ECO:0000259" key="7">
    <source>
        <dbReference type="Pfam" id="PF14322"/>
    </source>
</evidence>
<dbReference type="STRING" id="742727.HMPREF9447_01295"/>
<proteinExistence type="inferred from homology"/>
<keyword evidence="3" id="KW-0732">Signal</keyword>
<dbReference type="OrthoDB" id="5694214at2"/>
<protein>
    <recommendedName>
        <fullName evidence="10">RagB/SusD domain-containing protein</fullName>
    </recommendedName>
</protein>